<proteinExistence type="inferred from homology"/>
<evidence type="ECO:0000313" key="7">
    <source>
        <dbReference type="EMBL" id="ADI02718.1"/>
    </source>
</evidence>
<feature type="compositionally biased region" description="Basic and acidic residues" evidence="4">
    <location>
        <begin position="120"/>
        <end position="137"/>
    </location>
</feature>
<sequence length="347" mass="37476">MNCVDARQLFSPWLDGELDEASAVALRLHLEGCGECSRELALWEDMSQALRQARPDVVAPSGFAEGVMARLRDEAAAGEPRKAKVRFAGFRRWREFLAVAAAAAVLVFGWWAVKPDVPHRPGEVAHETEKPPAEVKTADSSGSDGSGSVQQSGNASEPSVKPGSSALGPENGAASQEGQTAVVNPGQTSAPVKPSGTTTQARVFLNKERKITSTLVRLSVADLGTAQSQAENIASRFGIKPELVAQQSAGSEKWIVYRMLVDPAQAEALEDAVMGLGKVVDYQEETRDVTQEFARTLEQYRGLVAQLAATEDASQKRELEAKIEDLEEQLVSWDNASSHRVIVLWLQ</sequence>
<keyword evidence="8" id="KW-1185">Reference proteome</keyword>
<dbReference type="Gene3D" id="1.10.10.1320">
    <property type="entry name" value="Anti-sigma factor, zinc-finger domain"/>
    <property type="match status" value="1"/>
</dbReference>
<feature type="coiled-coil region" evidence="3">
    <location>
        <begin position="309"/>
        <end position="336"/>
    </location>
</feature>
<dbReference type="RefSeq" id="WP_013176120.1">
    <property type="nucleotide sequence ID" value="NC_014220.1"/>
</dbReference>
<dbReference type="AlphaFoldDB" id="D7CPU0"/>
<feature type="domain" description="Putative zinc-finger" evidence="6">
    <location>
        <begin position="3"/>
        <end position="36"/>
    </location>
</feature>
<feature type="transmembrane region" description="Helical" evidence="5">
    <location>
        <begin position="96"/>
        <end position="113"/>
    </location>
</feature>
<evidence type="ECO:0000256" key="2">
    <source>
        <dbReference type="ARBA" id="ARBA00024438"/>
    </source>
</evidence>
<reference evidence="8" key="1">
    <citation type="journal article" date="2010" name="Stand. Genomic Sci.">
        <title>Complete genome sequence of Syntrophothermus lipocalidus type strain (TGB-C1T).</title>
        <authorList>
            <consortium name="US DOE Joint Genome Institute (JGI-PGF)"/>
            <person name="Djao O."/>
            <person name="Zhang X."/>
            <person name="Lucas S."/>
            <person name="Lapidus A."/>
            <person name="Glavina Del Rio T."/>
            <person name="Nolan M."/>
            <person name="Tice H."/>
            <person name="Cheng J."/>
            <person name="Han C."/>
            <person name="Tapia R."/>
            <person name="Goodwin L."/>
            <person name="Pitluck S."/>
            <person name="Liolios K."/>
            <person name="Ivanova N."/>
            <person name="Mavromatis K."/>
            <person name="Mikhailova N."/>
            <person name="Ovchinnikova G."/>
            <person name="Pati A."/>
            <person name="Brambilla E."/>
            <person name="Chen A."/>
            <person name="Palaniappan K."/>
            <person name="Land M."/>
            <person name="Hauser L."/>
            <person name="Chang Y."/>
            <person name="Jeffries C."/>
            <person name="Rohde M."/>
            <person name="Sikorski J."/>
            <person name="Spring S."/>
            <person name="Goker M."/>
            <person name="Detter J."/>
            <person name="Woyke T."/>
            <person name="Bristow J."/>
            <person name="Eisen J."/>
            <person name="Markowitz V."/>
            <person name="Hugenholtz P."/>
            <person name="Kyrpides N."/>
            <person name="Klenk H."/>
        </authorList>
    </citation>
    <scope>NUCLEOTIDE SEQUENCE [LARGE SCALE GENOMIC DNA]</scope>
    <source>
        <strain evidence="8">DSM 12680 / TGB-C1</strain>
    </source>
</reference>
<dbReference type="OrthoDB" id="1723545at2"/>
<dbReference type="STRING" id="643648.Slip_1967"/>
<evidence type="ECO:0000256" key="3">
    <source>
        <dbReference type="SAM" id="Coils"/>
    </source>
</evidence>
<comment type="similarity">
    <text evidence="1">Belongs to the zinc-associated anti-sigma factor (ZAS) superfamily. Anti-sigma-W factor family.</text>
</comment>
<gene>
    <name evidence="7" type="ordered locus">Slip_1967</name>
</gene>
<protein>
    <recommendedName>
        <fullName evidence="2">Anti-sigma-W factor RsiW</fullName>
    </recommendedName>
</protein>
<dbReference type="Proteomes" id="UP000000378">
    <property type="component" value="Chromosome"/>
</dbReference>
<evidence type="ECO:0000259" key="6">
    <source>
        <dbReference type="Pfam" id="PF13490"/>
    </source>
</evidence>
<organism evidence="7 8">
    <name type="scientific">Syntrophothermus lipocalidus (strain DSM 12680 / TGB-C1)</name>
    <dbReference type="NCBI Taxonomy" id="643648"/>
    <lineage>
        <taxon>Bacteria</taxon>
        <taxon>Bacillati</taxon>
        <taxon>Bacillota</taxon>
        <taxon>Clostridia</taxon>
        <taxon>Eubacteriales</taxon>
        <taxon>Syntrophomonadaceae</taxon>
        <taxon>Syntrophothermus</taxon>
    </lineage>
</organism>
<accession>D7CPU0</accession>
<dbReference type="eggNOG" id="COG5662">
    <property type="taxonomic scope" value="Bacteria"/>
</dbReference>
<keyword evidence="5 7" id="KW-0812">Transmembrane</keyword>
<evidence type="ECO:0000313" key="8">
    <source>
        <dbReference type="Proteomes" id="UP000000378"/>
    </source>
</evidence>
<feature type="compositionally biased region" description="Low complexity" evidence="4">
    <location>
        <begin position="139"/>
        <end position="153"/>
    </location>
</feature>
<keyword evidence="3" id="KW-0175">Coiled coil</keyword>
<dbReference type="EMBL" id="CP002048">
    <property type="protein sequence ID" value="ADI02718.1"/>
    <property type="molecule type" value="Genomic_DNA"/>
</dbReference>
<dbReference type="InterPro" id="IPR027383">
    <property type="entry name" value="Znf_put"/>
</dbReference>
<evidence type="ECO:0000256" key="5">
    <source>
        <dbReference type="SAM" id="Phobius"/>
    </source>
</evidence>
<keyword evidence="5" id="KW-1133">Transmembrane helix</keyword>
<evidence type="ECO:0000256" key="1">
    <source>
        <dbReference type="ARBA" id="ARBA00024353"/>
    </source>
</evidence>
<reference evidence="7 8" key="2">
    <citation type="journal article" date="2010" name="Stand. Genomic Sci.">
        <title>Complete genome sequence of Syntrophothermus lipocalidus type strain (TGB-C1).</title>
        <authorList>
            <person name="Djao O.D."/>
            <person name="Zhang X."/>
            <person name="Lucas S."/>
            <person name="Lapidus A."/>
            <person name="Del Rio T.G."/>
            <person name="Nolan M."/>
            <person name="Tice H."/>
            <person name="Cheng J.F."/>
            <person name="Han C."/>
            <person name="Tapia R."/>
            <person name="Goodwin L."/>
            <person name="Pitluck S."/>
            <person name="Liolios K."/>
            <person name="Ivanova N."/>
            <person name="Mavromatis K."/>
            <person name="Mikhailova N."/>
            <person name="Ovchinnikova G."/>
            <person name="Pati A."/>
            <person name="Brambilla E."/>
            <person name="Chen A."/>
            <person name="Palaniappan K."/>
            <person name="Land M."/>
            <person name="Hauser L."/>
            <person name="Chang Y.J."/>
            <person name="Jeffries C.D."/>
            <person name="Rohde M."/>
            <person name="Sikorski J."/>
            <person name="Spring S."/>
            <person name="Goker M."/>
            <person name="Detter J.C."/>
            <person name="Woyke T."/>
            <person name="Bristow J."/>
            <person name="Eisen J.A."/>
            <person name="Markowitz V."/>
            <person name="Hugenholtz P."/>
            <person name="Kyrpides N.C."/>
            <person name="Klenk H.P."/>
        </authorList>
    </citation>
    <scope>NUCLEOTIDE SEQUENCE [LARGE SCALE GENOMIC DNA]</scope>
    <source>
        <strain evidence="8">DSM 12680 / TGB-C1</strain>
    </source>
</reference>
<keyword evidence="5" id="KW-0472">Membrane</keyword>
<dbReference type="InterPro" id="IPR041916">
    <property type="entry name" value="Anti_sigma_zinc_sf"/>
</dbReference>
<dbReference type="Pfam" id="PF13490">
    <property type="entry name" value="zf-HC2"/>
    <property type="match status" value="1"/>
</dbReference>
<feature type="compositionally biased region" description="Polar residues" evidence="4">
    <location>
        <begin position="173"/>
        <end position="199"/>
    </location>
</feature>
<name>D7CPU0_SYNLT</name>
<feature type="region of interest" description="Disordered" evidence="4">
    <location>
        <begin position="120"/>
        <end position="199"/>
    </location>
</feature>
<dbReference type="HOGENOM" id="CLU_062410_0_0_9"/>
<dbReference type="KEGG" id="slp:Slip_1967"/>
<evidence type="ECO:0000256" key="4">
    <source>
        <dbReference type="SAM" id="MobiDB-lite"/>
    </source>
</evidence>